<feature type="region of interest" description="Disordered" evidence="1">
    <location>
        <begin position="103"/>
        <end position="124"/>
    </location>
</feature>
<dbReference type="Proteomes" id="UP000327000">
    <property type="component" value="Unassembled WGS sequence"/>
</dbReference>
<accession>A0A5N5W1T1</accession>
<name>A0A5N5W1T1_STRMB</name>
<sequence length="124" mass="13990">MEMTSDDRVEIIRFPLHRRMGMTEEIVEALRNATWGDVEGLIEEAAATDRPERRLFLPAGAEQQLRARERAGAASELLWPEARQRDQRRRTELWRLLRQAAAGSALRMHQTGGGTAPEDGPQGS</sequence>
<gene>
    <name evidence="2" type="ORF">FRZ00_26390</name>
</gene>
<evidence type="ECO:0000256" key="1">
    <source>
        <dbReference type="SAM" id="MobiDB-lite"/>
    </source>
</evidence>
<dbReference type="EMBL" id="VOKX01000106">
    <property type="protein sequence ID" value="KAB7835751.1"/>
    <property type="molecule type" value="Genomic_DNA"/>
</dbReference>
<dbReference type="AlphaFoldDB" id="A0A5N5W1T1"/>
<comment type="caution">
    <text evidence="2">The sequence shown here is derived from an EMBL/GenBank/DDBJ whole genome shotgun (WGS) entry which is preliminary data.</text>
</comment>
<dbReference type="RefSeq" id="WP_152265208.1">
    <property type="nucleotide sequence ID" value="NZ_VOKX01000106.1"/>
</dbReference>
<protein>
    <submittedName>
        <fullName evidence="2">Uncharacterized protein</fullName>
    </submittedName>
</protein>
<keyword evidence="3" id="KW-1185">Reference proteome</keyword>
<proteinExistence type="predicted"/>
<evidence type="ECO:0000313" key="2">
    <source>
        <dbReference type="EMBL" id="KAB7835751.1"/>
    </source>
</evidence>
<reference evidence="2 3" key="1">
    <citation type="journal article" date="2019" name="Microb. Cell Fact.">
        <title>Exploring novel herbicidin analogues by transcriptional regulator overexpression and MS/MS molecular networking.</title>
        <authorList>
            <person name="Shi Y."/>
            <person name="Gu R."/>
            <person name="Li Y."/>
            <person name="Wang X."/>
            <person name="Ren W."/>
            <person name="Li X."/>
            <person name="Wang L."/>
            <person name="Xie Y."/>
            <person name="Hong B."/>
        </authorList>
    </citation>
    <scope>NUCLEOTIDE SEQUENCE [LARGE SCALE GENOMIC DNA]</scope>
    <source>
        <strain evidence="2 3">US-43</strain>
    </source>
</reference>
<evidence type="ECO:0000313" key="3">
    <source>
        <dbReference type="Proteomes" id="UP000327000"/>
    </source>
</evidence>
<organism evidence="2 3">
    <name type="scientific">Streptomyces mobaraensis</name>
    <name type="common">Streptoverticillium mobaraense</name>
    <dbReference type="NCBI Taxonomy" id="35621"/>
    <lineage>
        <taxon>Bacteria</taxon>
        <taxon>Bacillati</taxon>
        <taxon>Actinomycetota</taxon>
        <taxon>Actinomycetes</taxon>
        <taxon>Kitasatosporales</taxon>
        <taxon>Streptomycetaceae</taxon>
        <taxon>Streptomyces</taxon>
    </lineage>
</organism>